<organism evidence="1 2">
    <name type="scientific">Microbulbifer spongiae</name>
    <dbReference type="NCBI Taxonomy" id="2944933"/>
    <lineage>
        <taxon>Bacteria</taxon>
        <taxon>Pseudomonadati</taxon>
        <taxon>Pseudomonadota</taxon>
        <taxon>Gammaproteobacteria</taxon>
        <taxon>Cellvibrionales</taxon>
        <taxon>Microbulbiferaceae</taxon>
        <taxon>Microbulbifer</taxon>
    </lineage>
</organism>
<dbReference type="Pfam" id="PF04820">
    <property type="entry name" value="Trp_halogenase"/>
    <property type="match status" value="1"/>
</dbReference>
<protein>
    <submittedName>
        <fullName evidence="1">Tryptophan 7-halogenase</fullName>
    </submittedName>
</protein>
<dbReference type="EMBL" id="CP098023">
    <property type="protein sequence ID" value="WKD50461.1"/>
    <property type="molecule type" value="Genomic_DNA"/>
</dbReference>
<dbReference type="Gene3D" id="3.50.50.60">
    <property type="entry name" value="FAD/NAD(P)-binding domain"/>
    <property type="match status" value="1"/>
</dbReference>
<dbReference type="SUPFAM" id="SSF51905">
    <property type="entry name" value="FAD/NAD(P)-binding domain"/>
    <property type="match status" value="1"/>
</dbReference>
<gene>
    <name evidence="1" type="ORF">M8T91_03215</name>
</gene>
<dbReference type="RefSeq" id="WP_301416772.1">
    <property type="nucleotide sequence ID" value="NZ_CP098023.1"/>
</dbReference>
<dbReference type="InterPro" id="IPR006905">
    <property type="entry name" value="Flavin_halogenase"/>
</dbReference>
<accession>A0ABY9EEP0</accession>
<dbReference type="Proteomes" id="UP001321520">
    <property type="component" value="Chromosome"/>
</dbReference>
<dbReference type="PIRSF" id="PIRSF011396">
    <property type="entry name" value="Trp_halogenase"/>
    <property type="match status" value="1"/>
</dbReference>
<dbReference type="PANTHER" id="PTHR43747">
    <property type="entry name" value="FAD-BINDING PROTEIN"/>
    <property type="match status" value="1"/>
</dbReference>
<dbReference type="InterPro" id="IPR036188">
    <property type="entry name" value="FAD/NAD-bd_sf"/>
</dbReference>
<dbReference type="InterPro" id="IPR033856">
    <property type="entry name" value="Trp_halogen"/>
</dbReference>
<dbReference type="PANTHER" id="PTHR43747:SF4">
    <property type="entry name" value="FLAVIN-DEPENDENT TRYPTOPHAN HALOGENASE"/>
    <property type="match status" value="1"/>
</dbReference>
<sequence>MKATQVKSIVILGGGSAGWMTAASLIHAAPKHCKITLVESEEIGTVGVGEATIPPIKQFNQRLGIDENAFLKATKGTFKLGIEFVDWTKKGHSYCHPFGQFGADFDSLPLYHYWLKAKSEGDHTPLDHYSMAWMLGKENKFDQPLRDPRYMMSTFDYAYHFDAALYAHFLKERAMKQGVKRKEGIVKQVDVNQQTQTINHLVLETGEVITGDFFVDCSGFRGILIEEALYAGYQDWRHYLPVDSAVAVPCEHGGELSPYTRSTAREAGWQWRIPLQHRVGNGYVYCSKFISDESATSTLMESLEGRPLAEPKIIRFKTGRRNQMWKGNCVAIGLSAGFLEPLESTALHLIQTSINRLISLFPVEKNDQLSATEYNRITLAEYDVLRDFIILHYHATQRDDSPLWQKVSSMDIPERLAYKLAQFKHKGHIVYCEDELFKRVNWLAVLVGQEVMPKTYDPIVDMREHVDYKKILKEIKHAIDESVKRAPTHQQYIDKFCKSDR</sequence>
<evidence type="ECO:0000313" key="2">
    <source>
        <dbReference type="Proteomes" id="UP001321520"/>
    </source>
</evidence>
<keyword evidence="2" id="KW-1185">Reference proteome</keyword>
<dbReference type="InterPro" id="IPR050816">
    <property type="entry name" value="Flavin-dep_Halogenase_NPB"/>
</dbReference>
<reference evidence="1 2" key="1">
    <citation type="submission" date="2022-05" db="EMBL/GenBank/DDBJ databases">
        <title>Microbulbifer sp. nov., isolated from sponge.</title>
        <authorList>
            <person name="Gao L."/>
        </authorList>
    </citation>
    <scope>NUCLEOTIDE SEQUENCE [LARGE SCALE GENOMIC DNA]</scope>
    <source>
        <strain evidence="1 2">MI-G</strain>
    </source>
</reference>
<evidence type="ECO:0000313" key="1">
    <source>
        <dbReference type="EMBL" id="WKD50461.1"/>
    </source>
</evidence>
<proteinExistence type="predicted"/>
<name>A0ABY9EEP0_9GAMM</name>